<dbReference type="EMBL" id="AWVM01000022">
    <property type="protein sequence ID" value="ERK53595.1"/>
    <property type="molecule type" value="Genomic_DNA"/>
</dbReference>
<dbReference type="AlphaFoldDB" id="U2PSW4"/>
<name>U2PSW4_LEPWF</name>
<feature type="transmembrane region" description="Helical" evidence="1">
    <location>
        <begin position="63"/>
        <end position="80"/>
    </location>
</feature>
<dbReference type="PATRIC" id="fig|888055.3.peg.405"/>
<dbReference type="Proteomes" id="UP000016626">
    <property type="component" value="Unassembled WGS sequence"/>
</dbReference>
<keyword evidence="1" id="KW-0812">Transmembrane</keyword>
<keyword evidence="1" id="KW-0472">Membrane</keyword>
<dbReference type="HOGENOM" id="CLU_2508710_0_0_0"/>
<protein>
    <submittedName>
        <fullName evidence="2">Uncharacterized protein</fullName>
    </submittedName>
</protein>
<evidence type="ECO:0000256" key="1">
    <source>
        <dbReference type="SAM" id="Phobius"/>
    </source>
</evidence>
<keyword evidence="1" id="KW-1133">Transmembrane helix</keyword>
<comment type="caution">
    <text evidence="2">The sequence shown here is derived from an EMBL/GenBank/DDBJ whole genome shotgun (WGS) entry which is preliminary data.</text>
</comment>
<proteinExistence type="predicted"/>
<organism evidence="2 3">
    <name type="scientific">Leptotrichia wadei (strain F0279)</name>
    <dbReference type="NCBI Taxonomy" id="888055"/>
    <lineage>
        <taxon>Bacteria</taxon>
        <taxon>Fusobacteriati</taxon>
        <taxon>Fusobacteriota</taxon>
        <taxon>Fusobacteriia</taxon>
        <taxon>Fusobacteriales</taxon>
        <taxon>Leptotrichiaceae</taxon>
        <taxon>Leptotrichia</taxon>
    </lineage>
</organism>
<reference evidence="2 3" key="1">
    <citation type="submission" date="2013-06" db="EMBL/GenBank/DDBJ databases">
        <authorList>
            <person name="Weinstock G."/>
            <person name="Sodergren E."/>
            <person name="Lobos E.A."/>
            <person name="Fulton L."/>
            <person name="Fulton R."/>
            <person name="Courtney L."/>
            <person name="Fronick C."/>
            <person name="O'Laughlin M."/>
            <person name="Godfrey J."/>
            <person name="Wilson R.M."/>
            <person name="Miner T."/>
            <person name="Farmer C."/>
            <person name="Delehaunty K."/>
            <person name="Cordes M."/>
            <person name="Minx P."/>
            <person name="Tomlinson C."/>
            <person name="Chen J."/>
            <person name="Wollam A."/>
            <person name="Pepin K.H."/>
            <person name="Bhonagiri V."/>
            <person name="Zhang X."/>
            <person name="Warren W."/>
            <person name="Mitreva M."/>
            <person name="Mardis E.R."/>
            <person name="Wilson R.K."/>
        </authorList>
    </citation>
    <scope>NUCLEOTIDE SEQUENCE [LARGE SCALE GENOMIC DNA]</scope>
    <source>
        <strain evidence="2 3">F0279</strain>
    </source>
</reference>
<dbReference type="RefSeq" id="WP_021745920.1">
    <property type="nucleotide sequence ID" value="NZ_KI271389.1"/>
</dbReference>
<gene>
    <name evidence="2" type="ORF">HMPREF9015_00420</name>
</gene>
<sequence length="85" mass="10358">MIELGREAIRDAQDFLEEMGEYTGDKILEKNYENEYDNDLIYFIEKNSKVRNIKEETYERKKSNFWMIFGIVIFILRLIIKCSEY</sequence>
<accession>U2PSW4</accession>
<evidence type="ECO:0000313" key="2">
    <source>
        <dbReference type="EMBL" id="ERK53595.1"/>
    </source>
</evidence>
<evidence type="ECO:0000313" key="3">
    <source>
        <dbReference type="Proteomes" id="UP000016626"/>
    </source>
</evidence>